<protein>
    <submittedName>
        <fullName evidence="2">Uncharacterized protein</fullName>
    </submittedName>
</protein>
<name>A0A4Y7Q6L9_9AGAM</name>
<organism evidence="2 3">
    <name type="scientific">Rickenella mellea</name>
    <dbReference type="NCBI Taxonomy" id="50990"/>
    <lineage>
        <taxon>Eukaryota</taxon>
        <taxon>Fungi</taxon>
        <taxon>Dikarya</taxon>
        <taxon>Basidiomycota</taxon>
        <taxon>Agaricomycotina</taxon>
        <taxon>Agaricomycetes</taxon>
        <taxon>Hymenochaetales</taxon>
        <taxon>Rickenellaceae</taxon>
        <taxon>Rickenella</taxon>
    </lineage>
</organism>
<feature type="region of interest" description="Disordered" evidence="1">
    <location>
        <begin position="85"/>
        <end position="104"/>
    </location>
</feature>
<dbReference type="AlphaFoldDB" id="A0A4Y7Q6L9"/>
<keyword evidence="3" id="KW-1185">Reference proteome</keyword>
<dbReference type="VEuPathDB" id="FungiDB:BD410DRAFT_803603"/>
<gene>
    <name evidence="2" type="ORF">BD410DRAFT_803603</name>
</gene>
<dbReference type="Proteomes" id="UP000294933">
    <property type="component" value="Unassembled WGS sequence"/>
</dbReference>
<evidence type="ECO:0000313" key="2">
    <source>
        <dbReference type="EMBL" id="TDL22470.1"/>
    </source>
</evidence>
<reference evidence="2 3" key="1">
    <citation type="submission" date="2018-06" db="EMBL/GenBank/DDBJ databases">
        <title>A transcriptomic atlas of mushroom development highlights an independent origin of complex multicellularity.</title>
        <authorList>
            <consortium name="DOE Joint Genome Institute"/>
            <person name="Krizsan K."/>
            <person name="Almasi E."/>
            <person name="Merenyi Z."/>
            <person name="Sahu N."/>
            <person name="Viragh M."/>
            <person name="Koszo T."/>
            <person name="Mondo S."/>
            <person name="Kiss B."/>
            <person name="Balint B."/>
            <person name="Kues U."/>
            <person name="Barry K."/>
            <person name="Hegedus J.C."/>
            <person name="Henrissat B."/>
            <person name="Johnson J."/>
            <person name="Lipzen A."/>
            <person name="Ohm R."/>
            <person name="Nagy I."/>
            <person name="Pangilinan J."/>
            <person name="Yan J."/>
            <person name="Xiong Y."/>
            <person name="Grigoriev I.V."/>
            <person name="Hibbett D.S."/>
            <person name="Nagy L.G."/>
        </authorList>
    </citation>
    <scope>NUCLEOTIDE SEQUENCE [LARGE SCALE GENOMIC DNA]</scope>
    <source>
        <strain evidence="2 3">SZMC22713</strain>
    </source>
</reference>
<proteinExistence type="predicted"/>
<evidence type="ECO:0000256" key="1">
    <source>
        <dbReference type="SAM" id="MobiDB-lite"/>
    </source>
</evidence>
<evidence type="ECO:0000313" key="3">
    <source>
        <dbReference type="Proteomes" id="UP000294933"/>
    </source>
</evidence>
<sequence length="183" mass="20741">MSVTLAGTFPNFEKGEPAFWFAEKVREESDMAVGQKAKADGTRRKQSCPLVNDLPLIPRVTIKEQRSQGNDRDVTRKLKCMGMRRNQGLGAGGSGSERSRKEPAKESVHEYLPACPFVDIPSSLHINLDSMHFSSPLERQRDTQRGSVQSSRINSFVWWEKVVYLKRIGGERRRSRESVEFDG</sequence>
<dbReference type="EMBL" id="ML170175">
    <property type="protein sequence ID" value="TDL22470.1"/>
    <property type="molecule type" value="Genomic_DNA"/>
</dbReference>
<accession>A0A4Y7Q6L9</accession>